<accession>A0A9Q1BNM0</accession>
<protein>
    <recommendedName>
        <fullName evidence="6">Peptidyl-prolyl cis-trans isomerase</fullName>
        <shortName evidence="6">PPIase</shortName>
        <ecNumber evidence="6">5.2.1.8</ecNumber>
    </recommendedName>
</protein>
<evidence type="ECO:0000256" key="2">
    <source>
        <dbReference type="ARBA" id="ARBA00022729"/>
    </source>
</evidence>
<dbReference type="PRINTS" id="PR00153">
    <property type="entry name" value="CSAPPISMRASE"/>
</dbReference>
<comment type="similarity">
    <text evidence="6">Belongs to the cyclophilin-type PPIase family.</text>
</comment>
<evidence type="ECO:0000313" key="8">
    <source>
        <dbReference type="EMBL" id="KAJ8029749.1"/>
    </source>
</evidence>
<evidence type="ECO:0000259" key="7">
    <source>
        <dbReference type="PROSITE" id="PS50072"/>
    </source>
</evidence>
<dbReference type="GO" id="GO:0016018">
    <property type="term" value="F:cyclosporin A binding"/>
    <property type="evidence" value="ECO:0007669"/>
    <property type="project" value="TreeGrafter"/>
</dbReference>
<evidence type="ECO:0000256" key="4">
    <source>
        <dbReference type="ARBA" id="ARBA00023235"/>
    </source>
</evidence>
<comment type="function">
    <text evidence="5">PPIases accelerate the folding of proteins. It catalyzes the cis-trans isomerization of proline imidic peptide bonds in oligopeptides. Acts on the folding of rhodopsin RH1 and RH2 (but not RH3) and is required for visual transduction.</text>
</comment>
<name>A0A9Q1BNM0_HOLLE</name>
<dbReference type="Gene3D" id="2.40.100.10">
    <property type="entry name" value="Cyclophilin-like"/>
    <property type="match status" value="1"/>
</dbReference>
<keyword evidence="2 6" id="KW-0732">Signal</keyword>
<dbReference type="SUPFAM" id="SSF50891">
    <property type="entry name" value="Cyclophilin-like"/>
    <property type="match status" value="1"/>
</dbReference>
<sequence>MHQTICFILLCTIFIGTTLSSASGNRGVKKPKPWEDPDRDSSDDLLVTKKVFFDMEIDDEPIGKIVIALFGETCPVTVQNFAALARGGWKRDTSLTYNDTIVHRIVPDFVIQMGDVTDGDGTGGRSIYGKHFADENFYLRHWGRGWVAMANSGPDTNNSQFYILLTRARWLDGKHVVFGKVIEGMDVVDQIAEVDTDDFGFPSKIVRVIDCGVIPVKEPYHIPHPNDKKTSP</sequence>
<keyword evidence="3 6" id="KW-0697">Rotamase</keyword>
<evidence type="ECO:0000256" key="6">
    <source>
        <dbReference type="RuleBase" id="RU363019"/>
    </source>
</evidence>
<dbReference type="Proteomes" id="UP001152320">
    <property type="component" value="Chromosome 14"/>
</dbReference>
<proteinExistence type="inferred from homology"/>
<dbReference type="FunFam" id="2.40.100.10:FF:000019">
    <property type="entry name" value="Peptidyl-prolyl cis-trans isomerase"/>
    <property type="match status" value="1"/>
</dbReference>
<dbReference type="InterPro" id="IPR002130">
    <property type="entry name" value="Cyclophilin-type_PPIase_dom"/>
</dbReference>
<keyword evidence="4 6" id="KW-0413">Isomerase</keyword>
<evidence type="ECO:0000256" key="3">
    <source>
        <dbReference type="ARBA" id="ARBA00023110"/>
    </source>
</evidence>
<dbReference type="PANTHER" id="PTHR11071">
    <property type="entry name" value="PEPTIDYL-PROLYL CIS-TRANS ISOMERASE"/>
    <property type="match status" value="1"/>
</dbReference>
<dbReference type="PROSITE" id="PS50072">
    <property type="entry name" value="CSA_PPIASE_2"/>
    <property type="match status" value="1"/>
</dbReference>
<dbReference type="GO" id="GO:0006457">
    <property type="term" value="P:protein folding"/>
    <property type="evidence" value="ECO:0007669"/>
    <property type="project" value="TreeGrafter"/>
</dbReference>
<comment type="caution">
    <text evidence="8">The sequence shown here is derived from an EMBL/GenBank/DDBJ whole genome shotgun (WGS) entry which is preliminary data.</text>
</comment>
<dbReference type="EC" id="5.2.1.8" evidence="6"/>
<feature type="chain" id="PRO_5040539363" description="Peptidyl-prolyl cis-trans isomerase" evidence="6">
    <location>
        <begin position="21"/>
        <end position="232"/>
    </location>
</feature>
<dbReference type="GO" id="GO:0005737">
    <property type="term" value="C:cytoplasm"/>
    <property type="evidence" value="ECO:0007669"/>
    <property type="project" value="TreeGrafter"/>
</dbReference>
<dbReference type="Pfam" id="PF00160">
    <property type="entry name" value="Pro_isomerase"/>
    <property type="match status" value="1"/>
</dbReference>
<evidence type="ECO:0000256" key="1">
    <source>
        <dbReference type="ARBA" id="ARBA00000971"/>
    </source>
</evidence>
<dbReference type="GO" id="GO:0003755">
    <property type="term" value="F:peptidyl-prolyl cis-trans isomerase activity"/>
    <property type="evidence" value="ECO:0007669"/>
    <property type="project" value="UniProtKB-UniRule"/>
</dbReference>
<organism evidence="8 9">
    <name type="scientific">Holothuria leucospilota</name>
    <name type="common">Black long sea cucumber</name>
    <name type="synonym">Mertensiothuria leucospilota</name>
    <dbReference type="NCBI Taxonomy" id="206669"/>
    <lineage>
        <taxon>Eukaryota</taxon>
        <taxon>Metazoa</taxon>
        <taxon>Echinodermata</taxon>
        <taxon>Eleutherozoa</taxon>
        <taxon>Echinozoa</taxon>
        <taxon>Holothuroidea</taxon>
        <taxon>Aspidochirotacea</taxon>
        <taxon>Aspidochirotida</taxon>
        <taxon>Holothuriidae</taxon>
        <taxon>Holothuria</taxon>
    </lineage>
</organism>
<evidence type="ECO:0000313" key="9">
    <source>
        <dbReference type="Proteomes" id="UP001152320"/>
    </source>
</evidence>
<dbReference type="OrthoDB" id="193499at2759"/>
<dbReference type="InterPro" id="IPR029000">
    <property type="entry name" value="Cyclophilin-like_dom_sf"/>
</dbReference>
<dbReference type="EMBL" id="JAIZAY010000014">
    <property type="protein sequence ID" value="KAJ8029749.1"/>
    <property type="molecule type" value="Genomic_DNA"/>
</dbReference>
<reference evidence="8" key="1">
    <citation type="submission" date="2021-10" db="EMBL/GenBank/DDBJ databases">
        <title>Tropical sea cucumber genome reveals ecological adaptation and Cuvierian tubules defense mechanism.</title>
        <authorList>
            <person name="Chen T."/>
        </authorList>
    </citation>
    <scope>NUCLEOTIDE SEQUENCE</scope>
    <source>
        <strain evidence="8">Nanhai2018</strain>
        <tissue evidence="8">Muscle</tissue>
    </source>
</reference>
<dbReference type="PANTHER" id="PTHR11071:SF547">
    <property type="entry name" value="PEPTIDYL-PROLYL CIS-TRANS ISOMERASE"/>
    <property type="match status" value="1"/>
</dbReference>
<feature type="domain" description="PPIase cyclophilin-type" evidence="7">
    <location>
        <begin position="52"/>
        <end position="213"/>
    </location>
</feature>
<dbReference type="AlphaFoldDB" id="A0A9Q1BNM0"/>
<feature type="signal peptide" evidence="6">
    <location>
        <begin position="1"/>
        <end position="20"/>
    </location>
</feature>
<keyword evidence="9" id="KW-1185">Reference proteome</keyword>
<gene>
    <name evidence="8" type="ORF">HOLleu_29222</name>
</gene>
<evidence type="ECO:0000256" key="5">
    <source>
        <dbReference type="ARBA" id="ARBA00056644"/>
    </source>
</evidence>
<comment type="catalytic activity">
    <reaction evidence="1 6">
        <text>[protein]-peptidylproline (omega=180) = [protein]-peptidylproline (omega=0)</text>
        <dbReference type="Rhea" id="RHEA:16237"/>
        <dbReference type="Rhea" id="RHEA-COMP:10747"/>
        <dbReference type="Rhea" id="RHEA-COMP:10748"/>
        <dbReference type="ChEBI" id="CHEBI:83833"/>
        <dbReference type="ChEBI" id="CHEBI:83834"/>
        <dbReference type="EC" id="5.2.1.8"/>
    </reaction>
</comment>